<sequence>MNILWVLMILLGMLMAIVTGNINIINDVLINDVQEAVVFAISLTGIMAVWLGLMNIAKRSGLMNSLSVIFRPIIRLLFPSIPVNHPATSAIMMNMMANMFGAGNSATALGLKAMEELQAINSNKKVASNAMCMFLVINMSSIQLIPLTVIKIRADAASAFPEEIIATTIFTTTISTVVGILACKALEGRKPQ</sequence>
<evidence type="ECO:0000256" key="1">
    <source>
        <dbReference type="SAM" id="Phobius"/>
    </source>
</evidence>
<evidence type="ECO:0000313" key="4">
    <source>
        <dbReference type="Proteomes" id="UP000432715"/>
    </source>
</evidence>
<keyword evidence="1" id="KW-1133">Transmembrane helix</keyword>
<feature type="transmembrane region" description="Helical" evidence="1">
    <location>
        <begin position="164"/>
        <end position="186"/>
    </location>
</feature>
<dbReference type="Proteomes" id="UP000432715">
    <property type="component" value="Unassembled WGS sequence"/>
</dbReference>
<dbReference type="AlphaFoldDB" id="A0A6I0FBT7"/>
<gene>
    <name evidence="3" type="ORF">F8154_02200</name>
</gene>
<dbReference type="InterPro" id="IPR011642">
    <property type="entry name" value="Gate_dom"/>
</dbReference>
<accession>A0A6I0FBT7</accession>
<keyword evidence="1" id="KW-0812">Transmembrane</keyword>
<evidence type="ECO:0000313" key="3">
    <source>
        <dbReference type="EMBL" id="KAB3537812.1"/>
    </source>
</evidence>
<dbReference type="RefSeq" id="WP_151859957.1">
    <property type="nucleotide sequence ID" value="NZ_WBZC01000008.1"/>
</dbReference>
<evidence type="ECO:0000259" key="2">
    <source>
        <dbReference type="Pfam" id="PF07670"/>
    </source>
</evidence>
<organism evidence="3 4">
    <name type="scientific">Alkaliphilus pronyensis</name>
    <dbReference type="NCBI Taxonomy" id="1482732"/>
    <lineage>
        <taxon>Bacteria</taxon>
        <taxon>Bacillati</taxon>
        <taxon>Bacillota</taxon>
        <taxon>Clostridia</taxon>
        <taxon>Peptostreptococcales</taxon>
        <taxon>Natronincolaceae</taxon>
        <taxon>Alkaliphilus</taxon>
    </lineage>
</organism>
<dbReference type="EMBL" id="WBZC01000008">
    <property type="protein sequence ID" value="KAB3537812.1"/>
    <property type="molecule type" value="Genomic_DNA"/>
</dbReference>
<name>A0A6I0FBT7_9FIRM</name>
<feature type="domain" description="Nucleoside transporter/FeoB GTPase Gate" evidence="2">
    <location>
        <begin position="41"/>
        <end position="152"/>
    </location>
</feature>
<dbReference type="Pfam" id="PF07670">
    <property type="entry name" value="Gate"/>
    <property type="match status" value="1"/>
</dbReference>
<protein>
    <submittedName>
        <fullName evidence="3">Spore maturation protein</fullName>
    </submittedName>
</protein>
<dbReference type="OrthoDB" id="9782481at2"/>
<keyword evidence="4" id="KW-1185">Reference proteome</keyword>
<reference evidence="3 4" key="1">
    <citation type="submission" date="2019-10" db="EMBL/GenBank/DDBJ databases">
        <title>Alkaliphilus serpentinus sp. nov. and Alkaliphilus pronyensis sp. nov., two novel anaerobic alkaliphilic species isolated from the serpentinized-hosted hydrothermal field of the Prony Bay (New Caledonia).</title>
        <authorList>
            <person name="Postec A."/>
        </authorList>
    </citation>
    <scope>NUCLEOTIDE SEQUENCE [LARGE SCALE GENOMIC DNA]</scope>
    <source>
        <strain evidence="3 4">LacV</strain>
    </source>
</reference>
<proteinExistence type="predicted"/>
<keyword evidence="1" id="KW-0472">Membrane</keyword>
<feature type="transmembrane region" description="Helical" evidence="1">
    <location>
        <begin position="132"/>
        <end position="152"/>
    </location>
</feature>
<feature type="transmembrane region" description="Helical" evidence="1">
    <location>
        <begin position="36"/>
        <end position="54"/>
    </location>
</feature>
<comment type="caution">
    <text evidence="3">The sequence shown here is derived from an EMBL/GenBank/DDBJ whole genome shotgun (WGS) entry which is preliminary data.</text>
</comment>